<feature type="transmembrane region" description="Helical" evidence="4">
    <location>
        <begin position="221"/>
        <end position="239"/>
    </location>
</feature>
<dbReference type="InterPro" id="IPR036259">
    <property type="entry name" value="MFS_trans_sf"/>
</dbReference>
<reference evidence="6 7" key="1">
    <citation type="journal article" date="2010" name="Appl. Environ. Microbiol.">
        <title>The genome sequence of the crenarchaeon Acidilobus saccharovorans supports a new order, Acidilobales, and suggests an important ecological role in terrestrial acidic hot springs.</title>
        <authorList>
            <person name="Mardanov A.V."/>
            <person name="Svetlitchnyi V.A."/>
            <person name="Beletsky A.V."/>
            <person name="Prokofeva M.I."/>
            <person name="Bonch-Osmolovskaya E.A."/>
            <person name="Ravin N.V."/>
            <person name="Skryabin K.G."/>
        </authorList>
    </citation>
    <scope>NUCLEOTIDE SEQUENCE [LARGE SCALE GENOMIC DNA]</scope>
    <source>
        <strain evidence="7">DSM 16705 / JCM 18335 / VKM B-2471 / 345-15</strain>
    </source>
</reference>
<feature type="transmembrane region" description="Helical" evidence="4">
    <location>
        <begin position="269"/>
        <end position="291"/>
    </location>
</feature>
<accession>D9Q1T6</accession>
<feature type="transmembrane region" description="Helical" evidence="4">
    <location>
        <begin position="246"/>
        <end position="263"/>
    </location>
</feature>
<keyword evidence="4" id="KW-0812">Transmembrane</keyword>
<evidence type="ECO:0000313" key="7">
    <source>
        <dbReference type="Proteomes" id="UP000000346"/>
    </source>
</evidence>
<evidence type="ECO:0000256" key="3">
    <source>
        <dbReference type="ARBA" id="ARBA00022475"/>
    </source>
</evidence>
<evidence type="ECO:0000256" key="1">
    <source>
        <dbReference type="ARBA" id="ARBA00004651"/>
    </source>
</evidence>
<dbReference type="Proteomes" id="UP000000346">
    <property type="component" value="Chromosome"/>
</dbReference>
<dbReference type="OrthoDB" id="200998at2157"/>
<dbReference type="InterPro" id="IPR020846">
    <property type="entry name" value="MFS_dom"/>
</dbReference>
<dbReference type="InterPro" id="IPR011701">
    <property type="entry name" value="MFS"/>
</dbReference>
<dbReference type="STRING" id="666510.ASAC_0868"/>
<sequence length="358" mass="37543">MQWYVLAPAMLQILSEYGAPSWLSGVLPLVFIAGAASTQLVSVALSARIGARNTFVIGLAILSLSDIMIYFASSAWEAVMLRFIAGLGTGLFFAPAGFVLVNISDSSSASLMGLYNATFNLGGLAALAWGVVDGLLGWRLGTLVAGLLGIVMDVASATVIKFNGRPAGAGPRARSSWTDLLIVGAAGAGSFGTSYAFGFLLPSMAQLSFGASPFGSGSLTLLMFAGAALGGFLAVWVPASWARSRRLVSILLAVSSISYLMIYSRSFVFFLAASFINGFLVDLAFSIYYAYAVERYGRDQSALSLAFINMANMAVSLWIFPLAGYALPRGLLAEALVLTATNVMTVPLLYATRGRSGN</sequence>
<feature type="transmembrane region" description="Helical" evidence="4">
    <location>
        <begin position="331"/>
        <end position="351"/>
    </location>
</feature>
<dbReference type="GO" id="GO:0022857">
    <property type="term" value="F:transmembrane transporter activity"/>
    <property type="evidence" value="ECO:0007669"/>
    <property type="project" value="InterPro"/>
</dbReference>
<feature type="transmembrane region" description="Helical" evidence="4">
    <location>
        <begin position="138"/>
        <end position="160"/>
    </location>
</feature>
<dbReference type="PANTHER" id="PTHR43271:SF2">
    <property type="entry name" value="BLL2771 PROTEIN"/>
    <property type="match status" value="1"/>
</dbReference>
<dbReference type="PANTHER" id="PTHR43271">
    <property type="entry name" value="BLL2771 PROTEIN"/>
    <property type="match status" value="1"/>
</dbReference>
<dbReference type="SUPFAM" id="SSF103473">
    <property type="entry name" value="MFS general substrate transporter"/>
    <property type="match status" value="1"/>
</dbReference>
<keyword evidence="4" id="KW-0472">Membrane</keyword>
<dbReference type="InParanoid" id="D9Q1T6"/>
<feature type="transmembrane region" description="Helical" evidence="4">
    <location>
        <begin position="55"/>
        <end position="73"/>
    </location>
</feature>
<organism evidence="6 7">
    <name type="scientific">Acidilobus saccharovorans (strain DSM 16705 / JCM 18335 / VKM B-2471 / 345-15)</name>
    <dbReference type="NCBI Taxonomy" id="666510"/>
    <lineage>
        <taxon>Archaea</taxon>
        <taxon>Thermoproteota</taxon>
        <taxon>Thermoprotei</taxon>
        <taxon>Acidilobales</taxon>
        <taxon>Acidilobaceae</taxon>
        <taxon>Acidilobus</taxon>
    </lineage>
</organism>
<dbReference type="HOGENOM" id="CLU_059688_0_0_2"/>
<keyword evidence="4" id="KW-1133">Transmembrane helix</keyword>
<dbReference type="Pfam" id="PF07690">
    <property type="entry name" value="MFS_1"/>
    <property type="match status" value="1"/>
</dbReference>
<evidence type="ECO:0000256" key="4">
    <source>
        <dbReference type="SAM" id="Phobius"/>
    </source>
</evidence>
<proteinExistence type="predicted"/>
<feature type="transmembrane region" description="Helical" evidence="4">
    <location>
        <begin position="113"/>
        <end position="132"/>
    </location>
</feature>
<dbReference type="Gene3D" id="1.20.1250.20">
    <property type="entry name" value="MFS general substrate transporter like domains"/>
    <property type="match status" value="2"/>
</dbReference>
<keyword evidence="3" id="KW-1003">Cell membrane</keyword>
<feature type="transmembrane region" description="Helical" evidence="4">
    <location>
        <begin position="303"/>
        <end position="325"/>
    </location>
</feature>
<feature type="transmembrane region" description="Helical" evidence="4">
    <location>
        <begin position="79"/>
        <end position="101"/>
    </location>
</feature>
<comment type="subcellular location">
    <subcellularLocation>
        <location evidence="1">Cell membrane</location>
        <topology evidence="1">Multi-pass membrane protein</topology>
    </subcellularLocation>
</comment>
<dbReference type="AlphaFoldDB" id="D9Q1T6"/>
<evidence type="ECO:0000256" key="2">
    <source>
        <dbReference type="ARBA" id="ARBA00022448"/>
    </source>
</evidence>
<gene>
    <name evidence="6" type="ordered locus">ASAC_0868</name>
</gene>
<protein>
    <submittedName>
        <fullName evidence="6">Major facilitator superfamily MFS_1</fullName>
    </submittedName>
</protein>
<evidence type="ECO:0000259" key="5">
    <source>
        <dbReference type="PROSITE" id="PS50850"/>
    </source>
</evidence>
<name>D9Q1T6_ACIS3</name>
<feature type="transmembrane region" description="Helical" evidence="4">
    <location>
        <begin position="20"/>
        <end position="43"/>
    </location>
</feature>
<keyword evidence="2" id="KW-0813">Transport</keyword>
<dbReference type="GO" id="GO:0005886">
    <property type="term" value="C:plasma membrane"/>
    <property type="evidence" value="ECO:0007669"/>
    <property type="project" value="UniProtKB-SubCell"/>
</dbReference>
<evidence type="ECO:0000313" key="6">
    <source>
        <dbReference type="EMBL" id="ADL19274.1"/>
    </source>
</evidence>
<dbReference type="KEGG" id="asc:ASAC_0868"/>
<keyword evidence="7" id="KW-1185">Reference proteome</keyword>
<dbReference type="EMBL" id="CP001742">
    <property type="protein sequence ID" value="ADL19274.1"/>
    <property type="molecule type" value="Genomic_DNA"/>
</dbReference>
<dbReference type="eggNOG" id="arCOG00130">
    <property type="taxonomic scope" value="Archaea"/>
</dbReference>
<feature type="domain" description="Major facilitator superfamily (MFS) profile" evidence="5">
    <location>
        <begin position="1"/>
        <end position="358"/>
    </location>
</feature>
<dbReference type="PROSITE" id="PS50850">
    <property type="entry name" value="MFS"/>
    <property type="match status" value="1"/>
</dbReference>
<feature type="transmembrane region" description="Helical" evidence="4">
    <location>
        <begin position="180"/>
        <end position="201"/>
    </location>
</feature>